<accession>A0A381PU32</accession>
<gene>
    <name evidence="1" type="ORF">METZ01_LOCUS22411</name>
</gene>
<dbReference type="InterPro" id="IPR051288">
    <property type="entry name" value="Serum_paraoxonase/arylesterase"/>
</dbReference>
<protein>
    <recommendedName>
        <fullName evidence="2">SMP-30/Gluconolactonase/LRE-like region domain-containing protein</fullName>
    </recommendedName>
</protein>
<evidence type="ECO:0008006" key="2">
    <source>
        <dbReference type="Google" id="ProtNLM"/>
    </source>
</evidence>
<dbReference type="SUPFAM" id="SSF63829">
    <property type="entry name" value="Calcium-dependent phosphotriesterase"/>
    <property type="match status" value="1"/>
</dbReference>
<proteinExistence type="predicted"/>
<dbReference type="PANTHER" id="PTHR11799:SF12">
    <property type="entry name" value="PARAOXONASE-RELATED"/>
    <property type="match status" value="1"/>
</dbReference>
<dbReference type="InterPro" id="IPR011042">
    <property type="entry name" value="6-blade_b-propeller_TolB-like"/>
</dbReference>
<name>A0A381PU32_9ZZZZ</name>
<evidence type="ECO:0000313" key="1">
    <source>
        <dbReference type="EMBL" id="SUZ69557.1"/>
    </source>
</evidence>
<dbReference type="EMBL" id="UINC01001065">
    <property type="protein sequence ID" value="SUZ69557.1"/>
    <property type="molecule type" value="Genomic_DNA"/>
</dbReference>
<dbReference type="Gene3D" id="2.120.10.30">
    <property type="entry name" value="TolB, C-terminal domain"/>
    <property type="match status" value="1"/>
</dbReference>
<dbReference type="AlphaFoldDB" id="A0A381PU32"/>
<organism evidence="1">
    <name type="scientific">marine metagenome</name>
    <dbReference type="NCBI Taxonomy" id="408172"/>
    <lineage>
        <taxon>unclassified sequences</taxon>
        <taxon>metagenomes</taxon>
        <taxon>ecological metagenomes</taxon>
    </lineage>
</organism>
<sequence length="338" mass="36783">MRIRSLVVSSFFVGWLVSIFSFAASNCEPDGDVKFVCGPVSPEDLALIPETPWLIASGMEDDGYLYLIDTRDASSSELYPRLSANQMHDRETYTECVGPETSRFRPHGINLTRNSDGIHQLYVVRHGAREAIEVFNVNMGEVTPTLSWIGCIPAPDSVVFNSVVALPEGGIAATQFQLPEGVVWEWNSDQGWSKVPGSETAGPNGLEVSPDGRWYYIGGWGSRSLIRLSRNQIPVQVDSVDVTHHIDNVRWAPDGTLFAAGHVGPTPNSIFNCLGQGQCEGVSTRVTRVSPESMSADEIVNYPSTGWFLLGTVAIQVGEEIWVGGIAGADRIARFAVP</sequence>
<dbReference type="PANTHER" id="PTHR11799">
    <property type="entry name" value="PARAOXONASE"/>
    <property type="match status" value="1"/>
</dbReference>
<reference evidence="1" key="1">
    <citation type="submission" date="2018-05" db="EMBL/GenBank/DDBJ databases">
        <authorList>
            <person name="Lanie J.A."/>
            <person name="Ng W.-L."/>
            <person name="Kazmierczak K.M."/>
            <person name="Andrzejewski T.M."/>
            <person name="Davidsen T.M."/>
            <person name="Wayne K.J."/>
            <person name="Tettelin H."/>
            <person name="Glass J.I."/>
            <person name="Rusch D."/>
            <person name="Podicherti R."/>
            <person name="Tsui H.-C.T."/>
            <person name="Winkler M.E."/>
        </authorList>
    </citation>
    <scope>NUCLEOTIDE SEQUENCE</scope>
</reference>